<organism evidence="6 7">
    <name type="scientific">Hyaloscypha bicolor E</name>
    <dbReference type="NCBI Taxonomy" id="1095630"/>
    <lineage>
        <taxon>Eukaryota</taxon>
        <taxon>Fungi</taxon>
        <taxon>Dikarya</taxon>
        <taxon>Ascomycota</taxon>
        <taxon>Pezizomycotina</taxon>
        <taxon>Leotiomycetes</taxon>
        <taxon>Helotiales</taxon>
        <taxon>Hyaloscyphaceae</taxon>
        <taxon>Hyaloscypha</taxon>
        <taxon>Hyaloscypha bicolor</taxon>
    </lineage>
</organism>
<dbReference type="GeneID" id="36585954"/>
<gene>
    <name evidence="6" type="ORF">K444DRAFT_584612</name>
</gene>
<feature type="domain" description="GPI inositol-deacylase winged helix" evidence="3">
    <location>
        <begin position="550"/>
        <end position="626"/>
    </location>
</feature>
<evidence type="ECO:0000313" key="6">
    <source>
        <dbReference type="EMBL" id="PMD63696.1"/>
    </source>
</evidence>
<reference evidence="6 7" key="1">
    <citation type="submission" date="2016-04" db="EMBL/GenBank/DDBJ databases">
        <title>A degradative enzymes factory behind the ericoid mycorrhizal symbiosis.</title>
        <authorList>
            <consortium name="DOE Joint Genome Institute"/>
            <person name="Martino E."/>
            <person name="Morin E."/>
            <person name="Grelet G."/>
            <person name="Kuo A."/>
            <person name="Kohler A."/>
            <person name="Daghino S."/>
            <person name="Barry K."/>
            <person name="Choi C."/>
            <person name="Cichocki N."/>
            <person name="Clum A."/>
            <person name="Copeland A."/>
            <person name="Hainaut M."/>
            <person name="Haridas S."/>
            <person name="Labutti K."/>
            <person name="Lindquist E."/>
            <person name="Lipzen A."/>
            <person name="Khouja H.-R."/>
            <person name="Murat C."/>
            <person name="Ohm R."/>
            <person name="Olson A."/>
            <person name="Spatafora J."/>
            <person name="Veneault-Fourrey C."/>
            <person name="Henrissat B."/>
            <person name="Grigoriev I."/>
            <person name="Martin F."/>
            <person name="Perotto S."/>
        </authorList>
    </citation>
    <scope>NUCLEOTIDE SEQUENCE [LARGE SCALE GENOMIC DNA]</scope>
    <source>
        <strain evidence="6 7">E</strain>
    </source>
</reference>
<dbReference type="RefSeq" id="XP_024740600.1">
    <property type="nucleotide sequence ID" value="XM_024877877.1"/>
</dbReference>
<dbReference type="InterPro" id="IPR027417">
    <property type="entry name" value="P-loop_NTPase"/>
</dbReference>
<proteinExistence type="predicted"/>
<feature type="coiled-coil region" evidence="2">
    <location>
        <begin position="42"/>
        <end position="75"/>
    </location>
</feature>
<dbReference type="OrthoDB" id="21416at2759"/>
<evidence type="ECO:0000256" key="2">
    <source>
        <dbReference type="SAM" id="Coils"/>
    </source>
</evidence>
<feature type="domain" description="Nephrocystin 3-like N-terminal" evidence="5">
    <location>
        <begin position="262"/>
        <end position="434"/>
    </location>
</feature>
<keyword evidence="2" id="KW-0175">Coiled coil</keyword>
<dbReference type="STRING" id="1095630.A0A2J6TL13"/>
<dbReference type="SUPFAM" id="SSF52540">
    <property type="entry name" value="P-loop containing nucleoside triphosphate hydrolases"/>
    <property type="match status" value="1"/>
</dbReference>
<dbReference type="Proteomes" id="UP000235371">
    <property type="component" value="Unassembled WGS sequence"/>
</dbReference>
<keyword evidence="1" id="KW-0677">Repeat</keyword>
<dbReference type="Gene3D" id="1.25.40.20">
    <property type="entry name" value="Ankyrin repeat-containing domain"/>
    <property type="match status" value="2"/>
</dbReference>
<dbReference type="Pfam" id="PF24809">
    <property type="entry name" value="DUF7708"/>
    <property type="match status" value="1"/>
</dbReference>
<keyword evidence="7" id="KW-1185">Reference proteome</keyword>
<dbReference type="Gene3D" id="3.40.50.300">
    <property type="entry name" value="P-loop containing nucleotide triphosphate hydrolases"/>
    <property type="match status" value="1"/>
</dbReference>
<evidence type="ECO:0000256" key="1">
    <source>
        <dbReference type="ARBA" id="ARBA00022737"/>
    </source>
</evidence>
<dbReference type="InterPro" id="IPR036770">
    <property type="entry name" value="Ankyrin_rpt-contain_sf"/>
</dbReference>
<dbReference type="EMBL" id="KZ613780">
    <property type="protein sequence ID" value="PMD63696.1"/>
    <property type="molecule type" value="Genomic_DNA"/>
</dbReference>
<dbReference type="InterPro" id="IPR056125">
    <property type="entry name" value="DUF7708"/>
</dbReference>
<name>A0A2J6TL13_9HELO</name>
<dbReference type="InterPro" id="IPR002110">
    <property type="entry name" value="Ankyrin_rpt"/>
</dbReference>
<evidence type="ECO:0000259" key="4">
    <source>
        <dbReference type="Pfam" id="PF24809"/>
    </source>
</evidence>
<feature type="domain" description="DUF7708" evidence="4">
    <location>
        <begin position="68"/>
        <end position="207"/>
    </location>
</feature>
<protein>
    <submittedName>
        <fullName evidence="6">Uncharacterized protein</fullName>
    </submittedName>
</protein>
<dbReference type="Pfam" id="PF12796">
    <property type="entry name" value="Ank_2"/>
    <property type="match status" value="2"/>
</dbReference>
<dbReference type="InParanoid" id="A0A2J6TL13"/>
<dbReference type="SUPFAM" id="SSF48403">
    <property type="entry name" value="Ankyrin repeat"/>
    <property type="match status" value="1"/>
</dbReference>
<accession>A0A2J6TL13</accession>
<sequence length="1407" mass="159170">MSTKSSPDPGPSGQETVFHEALERFKASLSDNDREDFQFVTLDDLQAAIAAIQEKQASEKKMRNLTRLKKFLEAMDEYGKVLEIFLNNSQFIAFVWGPMKFLLLVANTYTQAFDALVEMYQAIGEQLPLLAQYQALFQANPYMRRVLELIYWDILEFHTKALKYFKQKVWRQLFQATWKTFRTRFSGILDNLRRHKLLVESQASLTQFEEFERARVTAKEEFRAMRDNEGKRRKIAVRDWLGAASSEADQENYANVRLQYPGTGRWLLQIQHVQAWLDPNSSSIPLLWLTGIPGAGKTILTSLLVDEARKLSSIKVVFFYCKHHDSQRDSFLAVARSMLWQLLQHSEKPQLDESLLAYFYENASTSGESLLNSINNAKDMLDIALRKFDKVYIILDGLDECPIKEKKLIASWFRNVVDSISEDEPKAMRCLFVSQDDNDCGKLFSGIPISKISSIENSSDILVFCQSWAKNIRQKFRLSEAEEGSIAIKVTQRADGMFLFARLVMTNLFGQTSRARLDRELEAERFPKGLVEAYARILDRILMEAEEAETDDAAKLLGWLVCARRSLKWHEIQGAISVDLENRSIDFKDRQLCVDSKDLCGSLVDISSSGVISLVHTTARHYLISQKVVLPNKEDYNLAVLCLCYLSNDCFDISRTSEAVENHVLEGCYAFLDYAIVHWLDHLERCVVELDKPSTGSTELLGAEIREFLRKHFSAEDPGDTISKVTRERFHVFEKYEFFSCLGRAVEYWKNCMQTKAQKSNNARILDLDVVLGRIRSTIDDLGSRQLSTSLPQKLRTFGGTKIFKCAKYNCEYFYGGFETIQERDRHNSRHDRTYYCTFPGCPKAIFGFEDSKALQQHSTGDHLAGHMDDSKYPVYQEPKSIDVELAIKAGDIAAVERWAQQFDGCIPDNFAGIHRADKKHIAKIGGRRPFYYTLQRDDPEIAKFFLGNILSPGELGFAIIYAIMKDGNKSLLTWAVEIPMDEVDPRQAYPPISLAITRGDDLTALRLLKLLSSKSPRDLIPSKRISYVPLAGRFNCLLSLQYLIIDCKMDADAVDGRQRTALIAAAELGHTSIIKLLVDGSQCNISFKNSRNETALSKAAANGHDHAIRILFPEHPVPDHVMPWLKVSQLRNAARSGNTEEIIRLLEDDGISVNVADVDHYTPLLHAVENGHYSVVCALLGHRGNSIDVNYKCNCHHPQVNSGDRRRISNGATALILGTIHGHVSIVRRLLQCEGINTKDAVSLTQLGWFTALELAEYNKEAEITALLQNPATSVRVESPPALVTGEILEANQSLAEDFYNAISRDDVSDDFDLDTFLHQDANLDDNLDANFDLDTFLQQDANLDANFDLDTFLQQDANLDANFDLDTFLQQDANLDVDFGFDLFPPTGISDNTYGFGPATPAEGF</sequence>
<dbReference type="SMART" id="SM00248">
    <property type="entry name" value="ANK"/>
    <property type="match status" value="5"/>
</dbReference>
<evidence type="ECO:0000313" key="7">
    <source>
        <dbReference type="Proteomes" id="UP000235371"/>
    </source>
</evidence>
<dbReference type="InterPro" id="IPR056884">
    <property type="entry name" value="NPHP3-like_N"/>
</dbReference>
<evidence type="ECO:0000259" key="5">
    <source>
        <dbReference type="Pfam" id="PF24883"/>
    </source>
</evidence>
<evidence type="ECO:0000259" key="3">
    <source>
        <dbReference type="Pfam" id="PF22939"/>
    </source>
</evidence>
<dbReference type="PANTHER" id="PTHR10039">
    <property type="entry name" value="AMELOGENIN"/>
    <property type="match status" value="1"/>
</dbReference>
<dbReference type="Pfam" id="PF22939">
    <property type="entry name" value="WHD_GPIID"/>
    <property type="match status" value="1"/>
</dbReference>
<dbReference type="PANTHER" id="PTHR10039:SF14">
    <property type="entry name" value="NACHT DOMAIN-CONTAINING PROTEIN"/>
    <property type="match status" value="1"/>
</dbReference>
<dbReference type="Pfam" id="PF24883">
    <property type="entry name" value="NPHP3_N"/>
    <property type="match status" value="1"/>
</dbReference>
<dbReference type="InterPro" id="IPR054471">
    <property type="entry name" value="GPIID_WHD"/>
</dbReference>